<name>A0A6I3MA68_9MICO</name>
<dbReference type="Gene3D" id="3.40.190.10">
    <property type="entry name" value="Periplasmic binding protein-like II"/>
    <property type="match status" value="1"/>
</dbReference>
<dbReference type="RefSeq" id="WP_155050548.1">
    <property type="nucleotide sequence ID" value="NZ_BAAAIB010000003.1"/>
</dbReference>
<dbReference type="SUPFAM" id="SSF53850">
    <property type="entry name" value="Periplasmic binding protein-like II"/>
    <property type="match status" value="1"/>
</dbReference>
<dbReference type="EMBL" id="WMLB01000010">
    <property type="protein sequence ID" value="MTH67433.1"/>
    <property type="molecule type" value="Genomic_DNA"/>
</dbReference>
<dbReference type="AlphaFoldDB" id="A0A6I3MA68"/>
<proteinExistence type="predicted"/>
<evidence type="ECO:0000313" key="1">
    <source>
        <dbReference type="EMBL" id="MTH67433.1"/>
    </source>
</evidence>
<dbReference type="Proteomes" id="UP000433071">
    <property type="component" value="Unassembled WGS sequence"/>
</dbReference>
<organism evidence="1 2">
    <name type="scientific">Agromyces bracchium</name>
    <dbReference type="NCBI Taxonomy" id="88376"/>
    <lineage>
        <taxon>Bacteria</taxon>
        <taxon>Bacillati</taxon>
        <taxon>Actinomycetota</taxon>
        <taxon>Actinomycetes</taxon>
        <taxon>Micrococcales</taxon>
        <taxon>Microbacteriaceae</taxon>
        <taxon>Agromyces</taxon>
    </lineage>
</organism>
<comment type="caution">
    <text evidence="1">The sequence shown here is derived from an EMBL/GenBank/DDBJ whole genome shotgun (WGS) entry which is preliminary data.</text>
</comment>
<gene>
    <name evidence="1" type="ORF">GJ743_03480</name>
</gene>
<dbReference type="OrthoDB" id="3495561at2"/>
<reference evidence="1 2" key="1">
    <citation type="submission" date="2019-11" db="EMBL/GenBank/DDBJ databases">
        <title>Agromyces kandeliae sp. nov., isolated from mangrove soil.</title>
        <authorList>
            <person name="Wang R."/>
        </authorList>
    </citation>
    <scope>NUCLEOTIDE SEQUENCE [LARGE SCALE GENOMIC DNA]</scope>
    <source>
        <strain evidence="1 2">JCM 11433</strain>
    </source>
</reference>
<evidence type="ECO:0000313" key="2">
    <source>
        <dbReference type="Proteomes" id="UP000433071"/>
    </source>
</evidence>
<protein>
    <submittedName>
        <fullName evidence="1">Extracellular solute-binding protein</fullName>
    </submittedName>
</protein>
<accession>A0A6I3MA68</accession>
<keyword evidence="2" id="KW-1185">Reference proteome</keyword>
<sequence>MIGATSSTARYRGLTWDHPRGRLALERAAETATDGAGAPLIEWDVHSLEGFESAPIEELAERYDVIVLDHPHLGDALAGDAIRPLDEVFPLSFVDEVRAGAVGPSTASYTLDGRLWALPLDAATQVAVRVPELVAAPPQTWDEVVELSKTAPVALSLAGPHAFLSFASICVALGAEPAVEPGGSLVDRVVGAQAFGLMAELAARVPEGSADLNPIGLLERMRRDRDVAYIPLVYGYVNYASAEGALCFDDAPAAVAGGRRGSTIGGTGIAISTRCTPDAALIAHLAGLLAPDAQRTFIPDNAGQPGLRSAWVDDAVNAASGDFYRGTLATIEDAWVRPRVPGYIPFQSEASAVLRRALLEGGSAEAALAELDRAFDALARERSVL</sequence>